<comment type="caution">
    <text evidence="5">The sequence shown here is derived from an EMBL/GenBank/DDBJ whole genome shotgun (WGS) entry which is preliminary data.</text>
</comment>
<keyword evidence="6" id="KW-1185">Reference proteome</keyword>
<comment type="subunit">
    <text evidence="3">Homodimer. Interacts with CIPK.</text>
</comment>
<keyword evidence="3" id="KW-0479">Metal-binding</keyword>
<evidence type="ECO:0000313" key="5">
    <source>
        <dbReference type="EMBL" id="KAF2297953.1"/>
    </source>
</evidence>
<dbReference type="GO" id="GO:0005509">
    <property type="term" value="F:calcium ion binding"/>
    <property type="evidence" value="ECO:0007669"/>
    <property type="project" value="UniProtKB-UniRule"/>
</dbReference>
<feature type="domain" description="EF-hand" evidence="4">
    <location>
        <begin position="109"/>
        <end position="144"/>
    </location>
</feature>
<protein>
    <recommendedName>
        <fullName evidence="3">Calcineurin B-like protein</fullName>
    </recommendedName>
</protein>
<sequence>MGCLCTKLRIKHQDPVRMKHQDLAVLASQTNFNEAQVEALCKLFKKLSSSLTEDGLISKEEFQLGLFRNSKRKSLIADRLFQLFDSKQDGVIEFEEFVRSLSVFHPEAPLAEKVAFAFQLYDMRQTGFIERSEVKKLILALLQESDLILPDDIVESIIDKTFKDADTGGDGKIDVREWEEFVIRHPTVLKTMTIPYLKDLTTEFPSFVLISEIEDDLNK</sequence>
<dbReference type="GO" id="GO:0019722">
    <property type="term" value="P:calcium-mediated signaling"/>
    <property type="evidence" value="ECO:0007669"/>
    <property type="project" value="UniProtKB-UniRule"/>
</dbReference>
<dbReference type="InterPro" id="IPR002048">
    <property type="entry name" value="EF_hand_dom"/>
</dbReference>
<dbReference type="GO" id="GO:0019900">
    <property type="term" value="F:kinase binding"/>
    <property type="evidence" value="ECO:0007669"/>
    <property type="project" value="UniProtKB-UniRule"/>
</dbReference>
<dbReference type="InterPro" id="IPR011992">
    <property type="entry name" value="EF-hand-dom_pair"/>
</dbReference>
<feature type="domain" description="EF-hand" evidence="4">
    <location>
        <begin position="153"/>
        <end position="188"/>
    </location>
</feature>
<dbReference type="SMART" id="SM00054">
    <property type="entry name" value="EFh"/>
    <property type="match status" value="3"/>
</dbReference>
<evidence type="ECO:0000313" key="6">
    <source>
        <dbReference type="Proteomes" id="UP000467840"/>
    </source>
</evidence>
<name>A0A6A6LCY1_HEVBR</name>
<comment type="function">
    <text evidence="3">Acts as a calcium sensor. CBL proteins interact with CIPK serine-threonine protein kinases. Binding of a CBL protein to the regulatory NAF domain of a CIPK protein lead to the activation of the kinase in a calcium-dependent manner.</text>
</comment>
<gene>
    <name evidence="5" type="ORF">GH714_006621</name>
</gene>
<keyword evidence="3" id="KW-0106">Calcium</keyword>
<dbReference type="Proteomes" id="UP000467840">
    <property type="component" value="Chromosome 1"/>
</dbReference>
<evidence type="ECO:0000256" key="3">
    <source>
        <dbReference type="RuleBase" id="RU369080"/>
    </source>
</evidence>
<comment type="similarity">
    <text evidence="2 3">Belongs to the calcineurin regulatory subunit family.</text>
</comment>
<dbReference type="CDD" id="cd00051">
    <property type="entry name" value="EFh"/>
    <property type="match status" value="1"/>
</dbReference>
<accession>A0A6A6LCY1</accession>
<evidence type="ECO:0000256" key="1">
    <source>
        <dbReference type="ARBA" id="ARBA00022737"/>
    </source>
</evidence>
<dbReference type="FunFam" id="1.10.238.10:FF:000073">
    <property type="entry name" value="calcineurin B-like protein 3"/>
    <property type="match status" value="1"/>
</dbReference>
<dbReference type="PRINTS" id="PR00450">
    <property type="entry name" value="RECOVERIN"/>
</dbReference>
<dbReference type="Pfam" id="PF13202">
    <property type="entry name" value="EF-hand_5"/>
    <property type="match status" value="1"/>
</dbReference>
<dbReference type="Gene3D" id="1.10.238.10">
    <property type="entry name" value="EF-hand"/>
    <property type="match status" value="1"/>
</dbReference>
<dbReference type="Pfam" id="PF13499">
    <property type="entry name" value="EF-hand_7"/>
    <property type="match status" value="1"/>
</dbReference>
<dbReference type="PANTHER" id="PTHR23056">
    <property type="entry name" value="CALCINEURIN B"/>
    <property type="match status" value="1"/>
</dbReference>
<keyword evidence="3" id="KW-0472">Membrane</keyword>
<dbReference type="PROSITE" id="PS50222">
    <property type="entry name" value="EF_HAND_2"/>
    <property type="match status" value="3"/>
</dbReference>
<keyword evidence="1 3" id="KW-0677">Repeat</keyword>
<comment type="subcellular location">
    <subcellularLocation>
        <location evidence="3">Membrane</location>
    </subcellularLocation>
</comment>
<reference evidence="5 6" key="1">
    <citation type="journal article" date="2020" name="Mol. Plant">
        <title>The Chromosome-Based Rubber Tree Genome Provides New Insights into Spurge Genome Evolution and Rubber Biosynthesis.</title>
        <authorList>
            <person name="Liu J."/>
            <person name="Shi C."/>
            <person name="Shi C.C."/>
            <person name="Li W."/>
            <person name="Zhang Q.J."/>
            <person name="Zhang Y."/>
            <person name="Li K."/>
            <person name="Lu H.F."/>
            <person name="Shi C."/>
            <person name="Zhu S.T."/>
            <person name="Xiao Z.Y."/>
            <person name="Nan H."/>
            <person name="Yue Y."/>
            <person name="Zhu X.G."/>
            <person name="Wu Y."/>
            <person name="Hong X.N."/>
            <person name="Fan G.Y."/>
            <person name="Tong Y."/>
            <person name="Zhang D."/>
            <person name="Mao C.L."/>
            <person name="Liu Y.L."/>
            <person name="Hao S.J."/>
            <person name="Liu W.Q."/>
            <person name="Lv M.Q."/>
            <person name="Zhang H.B."/>
            <person name="Liu Y."/>
            <person name="Hu-Tang G.R."/>
            <person name="Wang J.P."/>
            <person name="Wang J.H."/>
            <person name="Sun Y.H."/>
            <person name="Ni S.B."/>
            <person name="Chen W.B."/>
            <person name="Zhang X.C."/>
            <person name="Jiao Y.N."/>
            <person name="Eichler E.E."/>
            <person name="Li G.H."/>
            <person name="Liu X."/>
            <person name="Gao L.Z."/>
        </authorList>
    </citation>
    <scope>NUCLEOTIDE SEQUENCE [LARGE SCALE GENOMIC DNA]</scope>
    <source>
        <strain evidence="6">cv. GT1</strain>
        <tissue evidence="5">Leaf</tissue>
    </source>
</reference>
<evidence type="ECO:0000256" key="2">
    <source>
        <dbReference type="ARBA" id="ARBA00023774"/>
    </source>
</evidence>
<evidence type="ECO:0000259" key="4">
    <source>
        <dbReference type="PROSITE" id="PS50222"/>
    </source>
</evidence>
<dbReference type="InterPro" id="IPR045198">
    <property type="entry name" value="CNBL1-10"/>
</dbReference>
<dbReference type="SUPFAM" id="SSF47473">
    <property type="entry name" value="EF-hand"/>
    <property type="match status" value="1"/>
</dbReference>
<dbReference type="GO" id="GO:0016020">
    <property type="term" value="C:membrane"/>
    <property type="evidence" value="ECO:0007669"/>
    <property type="project" value="UniProtKB-SubCell"/>
</dbReference>
<dbReference type="AlphaFoldDB" id="A0A6A6LCY1"/>
<dbReference type="PANTHER" id="PTHR23056:SF108">
    <property type="entry name" value="CALCINEURIN B-LIKE PROTEIN 5"/>
    <property type="match status" value="1"/>
</dbReference>
<proteinExistence type="inferred from homology"/>
<dbReference type="EMBL" id="JAAGAX010000011">
    <property type="protein sequence ID" value="KAF2297953.1"/>
    <property type="molecule type" value="Genomic_DNA"/>
</dbReference>
<feature type="domain" description="EF-hand" evidence="4">
    <location>
        <begin position="72"/>
        <end position="107"/>
    </location>
</feature>
<organism evidence="5 6">
    <name type="scientific">Hevea brasiliensis</name>
    <name type="common">Para rubber tree</name>
    <name type="synonym">Siphonia brasiliensis</name>
    <dbReference type="NCBI Taxonomy" id="3981"/>
    <lineage>
        <taxon>Eukaryota</taxon>
        <taxon>Viridiplantae</taxon>
        <taxon>Streptophyta</taxon>
        <taxon>Embryophyta</taxon>
        <taxon>Tracheophyta</taxon>
        <taxon>Spermatophyta</taxon>
        <taxon>Magnoliopsida</taxon>
        <taxon>eudicotyledons</taxon>
        <taxon>Gunneridae</taxon>
        <taxon>Pentapetalae</taxon>
        <taxon>rosids</taxon>
        <taxon>fabids</taxon>
        <taxon>Malpighiales</taxon>
        <taxon>Euphorbiaceae</taxon>
        <taxon>Crotonoideae</taxon>
        <taxon>Micrandreae</taxon>
        <taxon>Hevea</taxon>
    </lineage>
</organism>